<evidence type="ECO:0000313" key="3">
    <source>
        <dbReference type="Proteomes" id="UP000234237"/>
    </source>
</evidence>
<dbReference type="EMBL" id="CP018622">
    <property type="protein sequence ID" value="AUJ23808.1"/>
    <property type="molecule type" value="Genomic_DNA"/>
</dbReference>
<gene>
    <name evidence="2" type="ORF">A21D_00695</name>
</gene>
<sequence length="114" mass="11800">MAQLGLCNTDSLCCINDAVCCTITLEDTATTPISVWENASTFIINGTIVIENNGLVVGSPTAELYVNGTAVSGFVVEPGECRSITLEGVNSIGIVGSGTGSSNVKISFSINYKF</sequence>
<evidence type="ECO:0000259" key="1">
    <source>
        <dbReference type="Pfam" id="PF13157"/>
    </source>
</evidence>
<dbReference type="Pfam" id="PF13157">
    <property type="entry name" value="Enas"/>
    <property type="match status" value="1"/>
</dbReference>
<accession>A0A2K9IVJ4</accession>
<proteinExistence type="predicted"/>
<reference evidence="3" key="1">
    <citation type="submission" date="2016-11" db="EMBL/GenBank/DDBJ databases">
        <title>Complete genome sequence of Virgibacillus pantothenticus 21D, a halophilic bacterium isolated from the deep hypersaline anoxic basin Discovery in the Mediterranean Sea.</title>
        <authorList>
            <person name="Zeaiter Z."/>
            <person name="Booth J.M."/>
            <person name="Prosdocimi E.M."/>
            <person name="Mapelli F."/>
            <person name="Fusi M."/>
            <person name="Daffonchio D."/>
            <person name="Borin S."/>
            <person name="Crotti E."/>
        </authorList>
    </citation>
    <scope>NUCLEOTIDE SEQUENCE [LARGE SCALE GENOMIC DNA]</scope>
    <source>
        <strain evidence="3">21D</strain>
    </source>
</reference>
<feature type="domain" description="Endospore appendages core" evidence="1">
    <location>
        <begin position="5"/>
        <end position="114"/>
    </location>
</feature>
<name>A0A2K9IVJ4_9BACI</name>
<dbReference type="AlphaFoldDB" id="A0A2K9IVJ4"/>
<dbReference type="Proteomes" id="UP000234237">
    <property type="component" value="Chromosome"/>
</dbReference>
<organism evidence="2 3">
    <name type="scientific">Virgibacillus dokdonensis</name>
    <dbReference type="NCBI Taxonomy" id="302167"/>
    <lineage>
        <taxon>Bacteria</taxon>
        <taxon>Bacillati</taxon>
        <taxon>Bacillota</taxon>
        <taxon>Bacilli</taxon>
        <taxon>Bacillales</taxon>
        <taxon>Bacillaceae</taxon>
        <taxon>Virgibacillus</taxon>
    </lineage>
</organism>
<dbReference type="RefSeq" id="WP_101934191.1">
    <property type="nucleotide sequence ID" value="NZ_CP018622.1"/>
</dbReference>
<dbReference type="KEGG" id="vpn:A21D_00695"/>
<dbReference type="InterPro" id="IPR025055">
    <property type="entry name" value="Ena_core"/>
</dbReference>
<protein>
    <recommendedName>
        <fullName evidence="1">Endospore appendages core domain-containing protein</fullName>
    </recommendedName>
</protein>
<evidence type="ECO:0000313" key="2">
    <source>
        <dbReference type="EMBL" id="AUJ23808.1"/>
    </source>
</evidence>